<dbReference type="OrthoDB" id="9134523at2"/>
<dbReference type="EMBL" id="CP001100">
    <property type="protein sequence ID" value="ACF14544.1"/>
    <property type="molecule type" value="Genomic_DNA"/>
</dbReference>
<organism evidence="1 2">
    <name type="scientific">Chloroherpeton thalassium (strain ATCC 35110 / GB-78)</name>
    <dbReference type="NCBI Taxonomy" id="517418"/>
    <lineage>
        <taxon>Bacteria</taxon>
        <taxon>Pseudomonadati</taxon>
        <taxon>Chlorobiota</taxon>
        <taxon>Chlorobiia</taxon>
        <taxon>Chlorobiales</taxon>
        <taxon>Chloroherpetonaceae</taxon>
        <taxon>Chloroherpeton</taxon>
    </lineage>
</organism>
<accession>B3QVE4</accession>
<proteinExistence type="predicted"/>
<gene>
    <name evidence="1" type="ordered locus">Ctha_2092</name>
</gene>
<reference evidence="1 2" key="1">
    <citation type="submission" date="2008-06" db="EMBL/GenBank/DDBJ databases">
        <title>Complete sequence of Chloroherpeton thalassium ATCC 35110.</title>
        <authorList>
            <consortium name="US DOE Joint Genome Institute"/>
            <person name="Lucas S."/>
            <person name="Copeland A."/>
            <person name="Lapidus A."/>
            <person name="Glavina del Rio T."/>
            <person name="Dalin E."/>
            <person name="Tice H."/>
            <person name="Bruce D."/>
            <person name="Goodwin L."/>
            <person name="Pitluck S."/>
            <person name="Schmutz J."/>
            <person name="Larimer F."/>
            <person name="Land M."/>
            <person name="Hauser L."/>
            <person name="Kyrpides N."/>
            <person name="Mikhailova N."/>
            <person name="Liu Z."/>
            <person name="Li T."/>
            <person name="Zhao F."/>
            <person name="Overmann J."/>
            <person name="Bryant D.A."/>
            <person name="Richardson P."/>
        </authorList>
    </citation>
    <scope>NUCLEOTIDE SEQUENCE [LARGE SCALE GENOMIC DNA]</scope>
    <source>
        <strain evidence="2">ATCC 35110 / GB-78</strain>
    </source>
</reference>
<dbReference type="STRING" id="517418.Ctha_2092"/>
<keyword evidence="2" id="KW-1185">Reference proteome</keyword>
<dbReference type="Proteomes" id="UP000001208">
    <property type="component" value="Chromosome"/>
</dbReference>
<name>B3QVE4_CHLT3</name>
<evidence type="ECO:0000313" key="1">
    <source>
        <dbReference type="EMBL" id="ACF14544.1"/>
    </source>
</evidence>
<dbReference type="HOGENOM" id="CLU_2664431_0_0_10"/>
<dbReference type="AlphaFoldDB" id="B3QVE4"/>
<dbReference type="KEGG" id="cts:Ctha_2092"/>
<dbReference type="RefSeq" id="WP_012500627.1">
    <property type="nucleotide sequence ID" value="NC_011026.1"/>
</dbReference>
<evidence type="ECO:0000313" key="2">
    <source>
        <dbReference type="Proteomes" id="UP000001208"/>
    </source>
</evidence>
<protein>
    <submittedName>
        <fullName evidence="1">Uncharacterized protein</fullName>
    </submittedName>
</protein>
<sequence>MTLFDYTISEYESEDEDKQVKTVYACFGSAVYHAQVLEKEYQLMLIRSRLIKRKPKSRVEHEKIIDKIEKSINTI</sequence>